<accession>A0A1D1W0F2</accession>
<evidence type="ECO:0000256" key="3">
    <source>
        <dbReference type="SAM" id="MobiDB-lite"/>
    </source>
</evidence>
<evidence type="ECO:0000256" key="1">
    <source>
        <dbReference type="ARBA" id="ARBA00004906"/>
    </source>
</evidence>
<dbReference type="EMBL" id="BDGG01000014">
    <property type="protein sequence ID" value="GAV07080.1"/>
    <property type="molecule type" value="Genomic_DNA"/>
</dbReference>
<dbReference type="GO" id="GO:0005737">
    <property type="term" value="C:cytoplasm"/>
    <property type="evidence" value="ECO:0007669"/>
    <property type="project" value="TreeGrafter"/>
</dbReference>
<dbReference type="GO" id="GO:0005634">
    <property type="term" value="C:nucleus"/>
    <property type="evidence" value="ECO:0007669"/>
    <property type="project" value="TreeGrafter"/>
</dbReference>
<dbReference type="InterPro" id="IPR040394">
    <property type="entry name" value="FBX25/32"/>
</dbReference>
<feature type="compositionally biased region" description="Polar residues" evidence="3">
    <location>
        <begin position="45"/>
        <end position="57"/>
    </location>
</feature>
<dbReference type="Proteomes" id="UP000186922">
    <property type="component" value="Unassembled WGS sequence"/>
</dbReference>
<comment type="caution">
    <text evidence="4">The sequence shown here is derived from an EMBL/GenBank/DDBJ whole genome shotgun (WGS) entry which is preliminary data.</text>
</comment>
<dbReference type="UniPathway" id="UPA00143"/>
<dbReference type="GO" id="GO:0019005">
    <property type="term" value="C:SCF ubiquitin ligase complex"/>
    <property type="evidence" value="ECO:0007669"/>
    <property type="project" value="TreeGrafter"/>
</dbReference>
<feature type="compositionally biased region" description="Polar residues" evidence="3">
    <location>
        <begin position="71"/>
        <end position="86"/>
    </location>
</feature>
<dbReference type="STRING" id="947166.A0A1D1W0F2"/>
<feature type="region of interest" description="Disordered" evidence="3">
    <location>
        <begin position="35"/>
        <end position="87"/>
    </location>
</feature>
<evidence type="ECO:0000313" key="5">
    <source>
        <dbReference type="Proteomes" id="UP000186922"/>
    </source>
</evidence>
<name>A0A1D1W0F2_RAMVA</name>
<evidence type="ECO:0008006" key="6">
    <source>
        <dbReference type="Google" id="ProtNLM"/>
    </source>
</evidence>
<organism evidence="4 5">
    <name type="scientific">Ramazzottius varieornatus</name>
    <name type="common">Water bear</name>
    <name type="synonym">Tardigrade</name>
    <dbReference type="NCBI Taxonomy" id="947166"/>
    <lineage>
        <taxon>Eukaryota</taxon>
        <taxon>Metazoa</taxon>
        <taxon>Ecdysozoa</taxon>
        <taxon>Tardigrada</taxon>
        <taxon>Eutardigrada</taxon>
        <taxon>Parachela</taxon>
        <taxon>Hypsibioidea</taxon>
        <taxon>Ramazzottiidae</taxon>
        <taxon>Ramazzottius</taxon>
    </lineage>
</organism>
<keyword evidence="5" id="KW-1185">Reference proteome</keyword>
<dbReference type="GO" id="GO:0016567">
    <property type="term" value="P:protein ubiquitination"/>
    <property type="evidence" value="ECO:0007669"/>
    <property type="project" value="UniProtKB-UniPathway"/>
</dbReference>
<protein>
    <recommendedName>
        <fullName evidence="6">F-box domain-containing protein</fullName>
    </recommendedName>
</protein>
<evidence type="ECO:0000256" key="2">
    <source>
        <dbReference type="ARBA" id="ARBA00022786"/>
    </source>
</evidence>
<evidence type="ECO:0000313" key="4">
    <source>
        <dbReference type="EMBL" id="GAV07080.1"/>
    </source>
</evidence>
<dbReference type="PANTHER" id="PTHR13123">
    <property type="entry name" value="LD30288P"/>
    <property type="match status" value="1"/>
</dbReference>
<dbReference type="PANTHER" id="PTHR13123:SF7">
    <property type="entry name" value="LD30288P"/>
    <property type="match status" value="1"/>
</dbReference>
<comment type="pathway">
    <text evidence="1">Protein modification; protein ubiquitination.</text>
</comment>
<proteinExistence type="predicted"/>
<keyword evidence="2" id="KW-0833">Ubl conjugation pathway</keyword>
<reference evidence="4 5" key="1">
    <citation type="journal article" date="2016" name="Nat. Commun.">
        <title>Extremotolerant tardigrade genome and improved radiotolerance of human cultured cells by tardigrade-unique protein.</title>
        <authorList>
            <person name="Hashimoto T."/>
            <person name="Horikawa D.D."/>
            <person name="Saito Y."/>
            <person name="Kuwahara H."/>
            <person name="Kozuka-Hata H."/>
            <person name="Shin-I T."/>
            <person name="Minakuchi Y."/>
            <person name="Ohishi K."/>
            <person name="Motoyama A."/>
            <person name="Aizu T."/>
            <person name="Enomoto A."/>
            <person name="Kondo K."/>
            <person name="Tanaka S."/>
            <person name="Hara Y."/>
            <person name="Koshikawa S."/>
            <person name="Sagara H."/>
            <person name="Miura T."/>
            <person name="Yokobori S."/>
            <person name="Miyagawa K."/>
            <person name="Suzuki Y."/>
            <person name="Kubo T."/>
            <person name="Oyama M."/>
            <person name="Kohara Y."/>
            <person name="Fujiyama A."/>
            <person name="Arakawa K."/>
            <person name="Katayama T."/>
            <person name="Toyoda A."/>
            <person name="Kunieda T."/>
        </authorList>
    </citation>
    <scope>NUCLEOTIDE SEQUENCE [LARGE SCALE GENOMIC DNA]</scope>
    <source>
        <strain evidence="4 5">YOKOZUNA-1</strain>
    </source>
</reference>
<gene>
    <name evidence="4" type="primary">RvY_16962-1</name>
    <name evidence="4" type="synonym">RvY_16962.1</name>
    <name evidence="4" type="ORF">RvY_16962</name>
</gene>
<dbReference type="AlphaFoldDB" id="A0A1D1W0F2"/>
<dbReference type="OrthoDB" id="9991467at2759"/>
<sequence>MPFIGLDWRSPGECWIKTPSGSWERLKILENSLGSSSWRDESPCASLSSSPNISCTSLPRCRSSQSDSSSPGKENSPEPTSLTTSEDNSDLLDTAVFLLEDASSTVCRNVPANYQPYCHITNRPTRETRASVSLSEAFWKLDFPGAVRDIRRFNYICKVLDVLIAEKLSSLGGQAQKLLFNTLQDVLGQVVSTQQNMHIIRQLMHDLNEAMEESQMSWGKHMGSSLLWEGHRTRLQEWNRIVNELEMHQREEDGKVMLADLPEECLRLVLLCLSDHHDLMRSKEALSSTAENTAKYGQIFSEQRLWRELCFFHFKPQQLKDILGRKDKGGHDLVAKEDWEQIYLKMKRCFGLRESYAEILHLCTHCRALFWEKYGHPCPVVACCDVNSGRNLTKKAPIPVSPRAFLDFFSL</sequence>